<accession>A0ACC1T436</accession>
<dbReference type="Proteomes" id="UP001148662">
    <property type="component" value="Unassembled WGS sequence"/>
</dbReference>
<comment type="caution">
    <text evidence="1">The sequence shown here is derived from an EMBL/GenBank/DDBJ whole genome shotgun (WGS) entry which is preliminary data.</text>
</comment>
<reference evidence="1" key="1">
    <citation type="submission" date="2022-07" db="EMBL/GenBank/DDBJ databases">
        <title>Genome Sequence of Phlebia brevispora.</title>
        <authorList>
            <person name="Buettner E."/>
        </authorList>
    </citation>
    <scope>NUCLEOTIDE SEQUENCE</scope>
    <source>
        <strain evidence="1">MPL23</strain>
    </source>
</reference>
<keyword evidence="2" id="KW-1185">Reference proteome</keyword>
<proteinExistence type="predicted"/>
<sequence>MTDSVTSAAAGPSNANVVPLPDTVRPDASFQSDSVRKRISSKRSILHLRRKKRPNDRAIEHQTPAHSEISEDEDIDVLQMPFIQLGNTVVYSAALEEDYSKDVYRWAIMYENQRGITLFSTPYYSFQSLLPTDPPAFTVPSTKSVPQGQPTVSLDTYQLPDGTWRWVSRAWMVDMRGEGQTQYDGFEYNWFFRTKHWRPEVGSLSAGGWVRRRRWVRLMVRPALTVKTSEGTSAAPTPHLLFQNIIHLEHHEVGMTRPPSVVTAPKEETESVVSHEHDIDVWQGDLEGDWERCHAVLKKPGTDGKRLELWRHWLGLPTQVGRPVRWTEDEGQHTPEVSGKDAAGRRAEELGQQPEKRQVAPILRNHAVEILDLFIYPDSRAHFLEIVGLADLLPDLNAGLGLSYPTQILDFYSSTQSFHDLLAVDMPASFRSTVLLTDTHDTSPHSGQMFSGMSIRVYVMLKAFTWLVLSSLPPPAFSSPRLGRGDSSIHPPRLQQVSALPLAHPSPLPYSRPRRGLPTYSRYYVLPRPSPSISVYAEDRELPFHDTSSTLVSSTRRPTTGWDDGTRKLGLVLFDVKVWTGDYLQPSSSPPSPHPYLLYALVPLHHRQSPSFTTAAALSSSPQTSSPFLPFAIPLRVFLLPLFRRHLLGLPPLHFIRHTSSGLSLLLLSAMPLLVTTTPP</sequence>
<name>A0ACC1T436_9APHY</name>
<dbReference type="EMBL" id="JANHOG010000682">
    <property type="protein sequence ID" value="KAJ3552271.1"/>
    <property type="molecule type" value="Genomic_DNA"/>
</dbReference>
<evidence type="ECO:0000313" key="1">
    <source>
        <dbReference type="EMBL" id="KAJ3552271.1"/>
    </source>
</evidence>
<gene>
    <name evidence="1" type="ORF">NM688_g4237</name>
</gene>
<organism evidence="1 2">
    <name type="scientific">Phlebia brevispora</name>
    <dbReference type="NCBI Taxonomy" id="194682"/>
    <lineage>
        <taxon>Eukaryota</taxon>
        <taxon>Fungi</taxon>
        <taxon>Dikarya</taxon>
        <taxon>Basidiomycota</taxon>
        <taxon>Agaricomycotina</taxon>
        <taxon>Agaricomycetes</taxon>
        <taxon>Polyporales</taxon>
        <taxon>Meruliaceae</taxon>
        <taxon>Phlebia</taxon>
    </lineage>
</organism>
<evidence type="ECO:0000313" key="2">
    <source>
        <dbReference type="Proteomes" id="UP001148662"/>
    </source>
</evidence>
<protein>
    <submittedName>
        <fullName evidence="1">Uncharacterized protein</fullName>
    </submittedName>
</protein>